<dbReference type="SUPFAM" id="SSF46626">
    <property type="entry name" value="Cytochrome c"/>
    <property type="match status" value="1"/>
</dbReference>
<evidence type="ECO:0000313" key="7">
    <source>
        <dbReference type="Proteomes" id="UP000320496"/>
    </source>
</evidence>
<dbReference type="InterPro" id="IPR011444">
    <property type="entry name" value="DUF1549"/>
</dbReference>
<dbReference type="EMBL" id="CP036275">
    <property type="protein sequence ID" value="QDU41114.1"/>
    <property type="molecule type" value="Genomic_DNA"/>
</dbReference>
<dbReference type="Pfam" id="PF22633">
    <property type="entry name" value="F5_F8_type_C_2"/>
    <property type="match status" value="1"/>
</dbReference>
<evidence type="ECO:0000256" key="3">
    <source>
        <dbReference type="ARBA" id="ARBA00023157"/>
    </source>
</evidence>
<accession>A0A517ZF74</accession>
<dbReference type="InterPro" id="IPR036909">
    <property type="entry name" value="Cyt_c-like_dom_sf"/>
</dbReference>
<dbReference type="Proteomes" id="UP000320496">
    <property type="component" value="Chromosome"/>
</dbReference>
<evidence type="ECO:0000256" key="2">
    <source>
        <dbReference type="ARBA" id="ARBA00022837"/>
    </source>
</evidence>
<reference evidence="6 7" key="1">
    <citation type="submission" date="2019-02" db="EMBL/GenBank/DDBJ databases">
        <title>Deep-cultivation of Planctomycetes and their phenomic and genomic characterization uncovers novel biology.</title>
        <authorList>
            <person name="Wiegand S."/>
            <person name="Jogler M."/>
            <person name="Boedeker C."/>
            <person name="Pinto D."/>
            <person name="Vollmers J."/>
            <person name="Rivas-Marin E."/>
            <person name="Kohn T."/>
            <person name="Peeters S.H."/>
            <person name="Heuer A."/>
            <person name="Rast P."/>
            <person name="Oberbeckmann S."/>
            <person name="Bunk B."/>
            <person name="Jeske O."/>
            <person name="Meyerdierks A."/>
            <person name="Storesund J.E."/>
            <person name="Kallscheuer N."/>
            <person name="Luecker S."/>
            <person name="Lage O.M."/>
            <person name="Pohl T."/>
            <person name="Merkel B.J."/>
            <person name="Hornburger P."/>
            <person name="Mueller R.-W."/>
            <person name="Bruemmer F."/>
            <person name="Labrenz M."/>
            <person name="Spormann A.M."/>
            <person name="Op den Camp H."/>
            <person name="Overmann J."/>
            <person name="Amann R."/>
            <person name="Jetten M.S.M."/>
            <person name="Mascher T."/>
            <person name="Medema M.H."/>
            <person name="Devos D.P."/>
            <person name="Kaster A.-K."/>
            <person name="Ovreas L."/>
            <person name="Rohde M."/>
            <person name="Galperin M.Y."/>
            <person name="Jogler C."/>
        </authorList>
    </citation>
    <scope>NUCLEOTIDE SEQUENCE [LARGE SCALE GENOMIC DNA]</scope>
    <source>
        <strain evidence="6 7">Mal4</strain>
    </source>
</reference>
<dbReference type="SUPFAM" id="SSF49785">
    <property type="entry name" value="Galactose-binding domain-like"/>
    <property type="match status" value="1"/>
</dbReference>
<keyword evidence="1" id="KW-0479">Metal-binding</keyword>
<dbReference type="InterPro" id="IPR011429">
    <property type="entry name" value="Cyt_c_Planctomycete-type"/>
</dbReference>
<sequence>MTLSASAWSAAAAEVDFNRDVRPILSGRCYSCHGPDAEAREADLRLDVREEAVRELYSDVHGIVPGDPDASAVIERVTSDDPDLRMPPASQGPPLTPGEIDILRRWIASGAEYDRHWSFVPPRRPALPEVASSDECRNGIDHFVRARLAKEGFEAAPEADRYTLIRRVSLDLTGLPPTIDEVDAFVNDESPDAYEKLVDRLLKSPQFGEKWARMWLDLARYADSAGYADDPPRTIWMYRDWVIGALNSNLPFDQFTIEQLAGDLLPDPTEDQLIATAFHRNTMTNSEGGTDDEEFRNVAIVDRVNTTLQVWMGVTMGCAQCHTHKYDPITQEEYYRVFDIFNQTEDADRRDEAPTLAILTEDQQQKKTQLESQRATAQQQLEAALQQARESGTLAEPSEGPLLSRFVRIELPGKDRMLSLAEVQVFADGHNVATGGKATQSSVGYDGPAKLAIDGNTDGHYFNAKSTTHTEKQTDPWWEVDLGQAVAVEKVAIWNRSDSPGIGARLNGFRIVLLDAQRKPLWVQTVETAPQKDGSYEVPAAGADLTKEQRQELARYQEINSPEIEKLRKEVARLDQQIAGIKPITTPVLRELPEEKRRTTRIQIRGNFLDLGPEVAAGIPSAFHPIEAASPNRLDFAKWLVDEANPLTARVTVNRLWGQLFGRGLVVTTEDFGLQGELPSHPELLDWLAVEFMESGWDVKHILKTMVLSATYRQSSDASPEQLERDPDNVLLARGPRFRLSAEAVRDQALFAGGLLSLKMYGPSVYPPRPTLGLRAAFGGSTDWETSKGENRYRRGLYTFWRRSLPYPSMDAFDAPSREVCTLRRIRTNTPLQALVTLNDPVYVEAAQGLARRVLADGGSDDRQRATYAFRLCVSRPPTESELAVLVESVHQARERLAQQPDEAAKLASEPLGPLPDGVDPVEAAAWTVMGNVLLNLDEALARR</sequence>
<dbReference type="Pfam" id="PF07587">
    <property type="entry name" value="PSD1"/>
    <property type="match status" value="1"/>
</dbReference>
<evidence type="ECO:0000259" key="5">
    <source>
        <dbReference type="SMART" id="SM00607"/>
    </source>
</evidence>
<keyword evidence="4" id="KW-0175">Coiled coil</keyword>
<protein>
    <submittedName>
        <fullName evidence="6">Planctomycete cytochrome C</fullName>
    </submittedName>
</protein>
<name>A0A517ZF74_9PLAN</name>
<dbReference type="InterPro" id="IPR006585">
    <property type="entry name" value="FTP1"/>
</dbReference>
<dbReference type="Gene3D" id="2.60.120.260">
    <property type="entry name" value="Galactose-binding domain-like"/>
    <property type="match status" value="1"/>
</dbReference>
<keyword evidence="7" id="KW-1185">Reference proteome</keyword>
<evidence type="ECO:0000256" key="4">
    <source>
        <dbReference type="SAM" id="Coils"/>
    </source>
</evidence>
<keyword evidence="3" id="KW-1015">Disulfide bond</keyword>
<dbReference type="GO" id="GO:0009055">
    <property type="term" value="F:electron transfer activity"/>
    <property type="evidence" value="ECO:0007669"/>
    <property type="project" value="InterPro"/>
</dbReference>
<dbReference type="KEGG" id="mri:Mal4_54790"/>
<dbReference type="RefSeq" id="WP_197443881.1">
    <property type="nucleotide sequence ID" value="NZ_CP036275.1"/>
</dbReference>
<dbReference type="PANTHER" id="PTHR35889">
    <property type="entry name" value="CYCLOINULO-OLIGOSACCHARIDE FRUCTANOTRANSFERASE-RELATED"/>
    <property type="match status" value="1"/>
</dbReference>
<dbReference type="PANTHER" id="PTHR35889:SF3">
    <property type="entry name" value="F-BOX DOMAIN-CONTAINING PROTEIN"/>
    <property type="match status" value="1"/>
</dbReference>
<dbReference type="GO" id="GO:0046872">
    <property type="term" value="F:metal ion binding"/>
    <property type="evidence" value="ECO:0007669"/>
    <property type="project" value="UniProtKB-KW"/>
</dbReference>
<dbReference type="AlphaFoldDB" id="A0A517ZF74"/>
<organism evidence="6 7">
    <name type="scientific">Maioricimonas rarisocia</name>
    <dbReference type="NCBI Taxonomy" id="2528026"/>
    <lineage>
        <taxon>Bacteria</taxon>
        <taxon>Pseudomonadati</taxon>
        <taxon>Planctomycetota</taxon>
        <taxon>Planctomycetia</taxon>
        <taxon>Planctomycetales</taxon>
        <taxon>Planctomycetaceae</taxon>
        <taxon>Maioricimonas</taxon>
    </lineage>
</organism>
<dbReference type="Pfam" id="PF07635">
    <property type="entry name" value="PSCyt1"/>
    <property type="match status" value="1"/>
</dbReference>
<dbReference type="Pfam" id="PF07583">
    <property type="entry name" value="PSCyt2"/>
    <property type="match status" value="1"/>
</dbReference>
<proteinExistence type="predicted"/>
<dbReference type="InterPro" id="IPR022655">
    <property type="entry name" value="DUF1553"/>
</dbReference>
<feature type="domain" description="Fucolectin tachylectin-4 pentraxin-1" evidence="5">
    <location>
        <begin position="429"/>
        <end position="582"/>
    </location>
</feature>
<evidence type="ECO:0000256" key="1">
    <source>
        <dbReference type="ARBA" id="ARBA00022723"/>
    </source>
</evidence>
<feature type="coiled-coil region" evidence="4">
    <location>
        <begin position="360"/>
        <end position="387"/>
    </location>
</feature>
<gene>
    <name evidence="6" type="ORF">Mal4_54790</name>
</gene>
<dbReference type="InterPro" id="IPR008979">
    <property type="entry name" value="Galactose-bd-like_sf"/>
</dbReference>
<dbReference type="GO" id="GO:0020037">
    <property type="term" value="F:heme binding"/>
    <property type="evidence" value="ECO:0007669"/>
    <property type="project" value="InterPro"/>
</dbReference>
<keyword evidence="2" id="KW-0106">Calcium</keyword>
<dbReference type="SMART" id="SM00607">
    <property type="entry name" value="FTP"/>
    <property type="match status" value="1"/>
</dbReference>
<evidence type="ECO:0000313" key="6">
    <source>
        <dbReference type="EMBL" id="QDU41114.1"/>
    </source>
</evidence>